<accession>A0A1J1H6Y5</accession>
<name>A0A1J1H6Y5_PLARL</name>
<dbReference type="OrthoDB" id="194865at2759"/>
<dbReference type="VEuPathDB" id="PlasmoDB:PRELSG_0940400"/>
<dbReference type="SUPFAM" id="SSF53474">
    <property type="entry name" value="alpha/beta-Hydrolases"/>
    <property type="match status" value="1"/>
</dbReference>
<dbReference type="AlphaFoldDB" id="A0A1J1H6Y5"/>
<evidence type="ECO:0000259" key="3">
    <source>
        <dbReference type="Pfam" id="PF00561"/>
    </source>
</evidence>
<dbReference type="PANTHER" id="PTHR46118">
    <property type="entry name" value="PROTEIN ABHD11"/>
    <property type="match status" value="1"/>
</dbReference>
<sequence length="373" mass="44010">MFSLYINFIFLFLYFYFFERKKIEATYFKKNFQNNKINMIRNLYLNLSRVNILRCTSKIKNYELSTKKYALLNYKKNPFSTFALSNDEKEVEHKIDGISFIIRDNTNIYKEETKNIPILLIHGCYGSKKNFRPFSKMLKSNKIITLDLRNHGDSKHTDTMKFDEMENDIKNVLEKIHIKKCCLVGFSMGGKVSMYCALKNSSLFSHLVIMDILPINYNSKEIYVRQPYNIVQMTNILLNVKKKNPQNKNQFLSYLKEELPDISSTFTQFICMSLKENETKNQLKWKINVDTMYNELSHLMNFPLSSDYYKYYNPCSFIIGKKSDLAFSIPKFNNIINSYFPNSKQFVLDNSSHTVYIDEAQECANIINNTLCL</sequence>
<dbReference type="InterPro" id="IPR000073">
    <property type="entry name" value="AB_hydrolase_1"/>
</dbReference>
<evidence type="ECO:0000313" key="5">
    <source>
        <dbReference type="Proteomes" id="UP000220158"/>
    </source>
</evidence>
<evidence type="ECO:0000313" key="4">
    <source>
        <dbReference type="EMBL" id="CRH00301.1"/>
    </source>
</evidence>
<reference evidence="4 5" key="1">
    <citation type="submission" date="2015-04" db="EMBL/GenBank/DDBJ databases">
        <authorList>
            <consortium name="Pathogen Informatics"/>
        </authorList>
    </citation>
    <scope>NUCLEOTIDE SEQUENCE [LARGE SCALE GENOMIC DNA]</scope>
    <source>
        <strain evidence="4 5">SGS1</strain>
    </source>
</reference>
<evidence type="ECO:0000256" key="1">
    <source>
        <dbReference type="ARBA" id="ARBA00008645"/>
    </source>
</evidence>
<proteinExistence type="inferred from homology"/>
<gene>
    <name evidence="4" type="ORF">PRELSG_0940400</name>
</gene>
<dbReference type="KEGG" id="prel:PRELSG_0940400"/>
<organism evidence="4 5">
    <name type="scientific">Plasmodium relictum</name>
    <dbReference type="NCBI Taxonomy" id="85471"/>
    <lineage>
        <taxon>Eukaryota</taxon>
        <taxon>Sar</taxon>
        <taxon>Alveolata</taxon>
        <taxon>Apicomplexa</taxon>
        <taxon>Aconoidasida</taxon>
        <taxon>Haemosporida</taxon>
        <taxon>Plasmodiidae</taxon>
        <taxon>Plasmodium</taxon>
        <taxon>Plasmodium (Haemamoeba)</taxon>
    </lineage>
</organism>
<feature type="domain" description="AB hydrolase-1" evidence="3">
    <location>
        <begin position="117"/>
        <end position="359"/>
    </location>
</feature>
<dbReference type="GO" id="GO:0052689">
    <property type="term" value="F:carboxylic ester hydrolase activity"/>
    <property type="evidence" value="ECO:0007669"/>
    <property type="project" value="TreeGrafter"/>
</dbReference>
<dbReference type="OMA" id="QFICMSL"/>
<comment type="similarity">
    <text evidence="1">Belongs to the AB hydrolase superfamily.</text>
</comment>
<keyword evidence="2 4" id="KW-0378">Hydrolase</keyword>
<dbReference type="EMBL" id="LN835304">
    <property type="protein sequence ID" value="CRH00301.1"/>
    <property type="molecule type" value="Genomic_DNA"/>
</dbReference>
<dbReference type="Proteomes" id="UP000220158">
    <property type="component" value="Chromosome 9"/>
</dbReference>
<dbReference type="Gene3D" id="3.40.50.1820">
    <property type="entry name" value="alpha/beta hydrolase"/>
    <property type="match status" value="1"/>
</dbReference>
<protein>
    <submittedName>
        <fullName evidence="4">Alpha/beta hydrolase, putative</fullName>
    </submittedName>
</protein>
<dbReference type="PANTHER" id="PTHR46118:SF4">
    <property type="entry name" value="PROTEIN ABHD11"/>
    <property type="match status" value="1"/>
</dbReference>
<dbReference type="Pfam" id="PF00561">
    <property type="entry name" value="Abhydrolase_1"/>
    <property type="match status" value="1"/>
</dbReference>
<keyword evidence="5" id="KW-1185">Reference proteome</keyword>
<dbReference type="InterPro" id="IPR029058">
    <property type="entry name" value="AB_hydrolase_fold"/>
</dbReference>
<evidence type="ECO:0000256" key="2">
    <source>
        <dbReference type="ARBA" id="ARBA00022801"/>
    </source>
</evidence>
<dbReference type="GeneID" id="39736417"/>
<dbReference type="RefSeq" id="XP_028533304.1">
    <property type="nucleotide sequence ID" value="XM_028676857.1"/>
</dbReference>